<gene>
    <name evidence="1" type="ORF">E4L98_12940</name>
</gene>
<comment type="caution">
    <text evidence="1">The sequence shown here is derived from an EMBL/GenBank/DDBJ whole genome shotgun (WGS) entry which is preliminary data.</text>
</comment>
<organism evidence="1 2">
    <name type="scientific">Duganella callida</name>
    <dbReference type="NCBI Taxonomy" id="2561932"/>
    <lineage>
        <taxon>Bacteria</taxon>
        <taxon>Pseudomonadati</taxon>
        <taxon>Pseudomonadota</taxon>
        <taxon>Betaproteobacteria</taxon>
        <taxon>Burkholderiales</taxon>
        <taxon>Oxalobacteraceae</taxon>
        <taxon>Telluria group</taxon>
        <taxon>Duganella</taxon>
    </lineage>
</organism>
<dbReference type="AlphaFoldDB" id="A0A4Y9SKH5"/>
<name>A0A4Y9SKH5_9BURK</name>
<dbReference type="EMBL" id="SPVG01000131">
    <property type="protein sequence ID" value="TFW21775.1"/>
    <property type="molecule type" value="Genomic_DNA"/>
</dbReference>
<accession>A0A4Y9SKH5</accession>
<reference evidence="1 2" key="1">
    <citation type="submission" date="2019-03" db="EMBL/GenBank/DDBJ databases">
        <title>Draft Genome Sequence of Duganella callidus sp. nov., a Novel Duganella Species Isolated from Cultivated Soil.</title>
        <authorList>
            <person name="Raths R."/>
            <person name="Peta V."/>
            <person name="Bucking H."/>
        </authorList>
    </citation>
    <scope>NUCLEOTIDE SEQUENCE [LARGE SCALE GENOMIC DNA]</scope>
    <source>
        <strain evidence="1 2">DN04</strain>
    </source>
</reference>
<keyword evidence="2" id="KW-1185">Reference proteome</keyword>
<evidence type="ECO:0000313" key="1">
    <source>
        <dbReference type="EMBL" id="TFW21775.1"/>
    </source>
</evidence>
<dbReference type="OrthoDB" id="8759626at2"/>
<dbReference type="RefSeq" id="WP_135201967.1">
    <property type="nucleotide sequence ID" value="NZ_SPVG01000131.1"/>
</dbReference>
<evidence type="ECO:0000313" key="2">
    <source>
        <dbReference type="Proteomes" id="UP000297729"/>
    </source>
</evidence>
<proteinExistence type="predicted"/>
<dbReference type="Proteomes" id="UP000297729">
    <property type="component" value="Unassembled WGS sequence"/>
</dbReference>
<protein>
    <submittedName>
        <fullName evidence="1">Uncharacterized protein</fullName>
    </submittedName>
</protein>
<sequence length="64" mass="7449">MAFFERRTRLDDAMIVENAIWLVGQSGLGAALYYMHKKGISRDVSERVIIGPEYRRSYFRAQAH</sequence>